<feature type="region of interest" description="Disordered" evidence="5">
    <location>
        <begin position="1"/>
        <end position="21"/>
    </location>
</feature>
<evidence type="ECO:0000313" key="8">
    <source>
        <dbReference type="Proteomes" id="UP001138961"/>
    </source>
</evidence>
<evidence type="ECO:0000256" key="6">
    <source>
        <dbReference type="SAM" id="Phobius"/>
    </source>
</evidence>
<organism evidence="7 8">
    <name type="scientific">Loktanella gaetbuli</name>
    <dbReference type="NCBI Taxonomy" id="2881335"/>
    <lineage>
        <taxon>Bacteria</taxon>
        <taxon>Pseudomonadati</taxon>
        <taxon>Pseudomonadota</taxon>
        <taxon>Alphaproteobacteria</taxon>
        <taxon>Rhodobacterales</taxon>
        <taxon>Roseobacteraceae</taxon>
        <taxon>Loktanella</taxon>
    </lineage>
</organism>
<name>A0ABS8BQT2_9RHOB</name>
<proteinExistence type="predicted"/>
<accession>A0ABS8BQT2</accession>
<evidence type="ECO:0000256" key="2">
    <source>
        <dbReference type="ARBA" id="ARBA00022692"/>
    </source>
</evidence>
<keyword evidence="2 6" id="KW-0812">Transmembrane</keyword>
<sequence>MQWRGRRSSRNIERRGRSGGGRAVGGIGGIGAILVLLIGWYFGVDVSPLLNGGGQGGSQQIDTSAIDADDPEMEQFVAAVLGLTEDVWAQTFDQQVGQPYQPPVLVLFDGITQSACGTADAATGPFYCPAEDRIFLDTAFFRTLAQRLGAGGDFAQAYVIAHEVAHHVQNELGILGQVNRLRAQVSQADSNALSVRTELQADCYAGIWARGAQAAFGVLERGDLQEAMNAAAAIGDDTLQGNAGGVVRPDSFTHGTSAQRQRWLARGFDSGLLTDCDTFSAPQL</sequence>
<dbReference type="PANTHER" id="PTHR30168:SF0">
    <property type="entry name" value="INNER MEMBRANE PROTEIN"/>
    <property type="match status" value="1"/>
</dbReference>
<evidence type="ECO:0000256" key="3">
    <source>
        <dbReference type="ARBA" id="ARBA00022989"/>
    </source>
</evidence>
<evidence type="ECO:0000313" key="7">
    <source>
        <dbReference type="EMBL" id="MCB5198071.1"/>
    </source>
</evidence>
<evidence type="ECO:0000256" key="1">
    <source>
        <dbReference type="ARBA" id="ARBA00004167"/>
    </source>
</evidence>
<dbReference type="Pfam" id="PF04228">
    <property type="entry name" value="Zn_peptidase"/>
    <property type="match status" value="1"/>
</dbReference>
<comment type="subcellular location">
    <subcellularLocation>
        <location evidence="1">Membrane</location>
        <topology evidence="1">Single-pass membrane protein</topology>
    </subcellularLocation>
</comment>
<dbReference type="InterPro" id="IPR007343">
    <property type="entry name" value="Uncharacterised_pept_Zn_put"/>
</dbReference>
<protein>
    <submittedName>
        <fullName evidence="7">Neutral zinc metallopeptidase</fullName>
    </submittedName>
</protein>
<dbReference type="PANTHER" id="PTHR30168">
    <property type="entry name" value="PUTATIVE MEMBRANE PROTEIN YPFJ"/>
    <property type="match status" value="1"/>
</dbReference>
<dbReference type="EMBL" id="JAJATZ010000001">
    <property type="protein sequence ID" value="MCB5198071.1"/>
    <property type="molecule type" value="Genomic_DNA"/>
</dbReference>
<keyword evidence="8" id="KW-1185">Reference proteome</keyword>
<dbReference type="Proteomes" id="UP001138961">
    <property type="component" value="Unassembled WGS sequence"/>
</dbReference>
<keyword evidence="3 6" id="KW-1133">Transmembrane helix</keyword>
<evidence type="ECO:0000256" key="5">
    <source>
        <dbReference type="SAM" id="MobiDB-lite"/>
    </source>
</evidence>
<gene>
    <name evidence="7" type="ORF">LGQ03_02350</name>
</gene>
<dbReference type="RefSeq" id="WP_226747079.1">
    <property type="nucleotide sequence ID" value="NZ_JAJATZ010000001.1"/>
</dbReference>
<comment type="caution">
    <text evidence="7">The sequence shown here is derived from an EMBL/GenBank/DDBJ whole genome shotgun (WGS) entry which is preliminary data.</text>
</comment>
<feature type="transmembrane region" description="Helical" evidence="6">
    <location>
        <begin position="21"/>
        <end position="42"/>
    </location>
</feature>
<evidence type="ECO:0000256" key="4">
    <source>
        <dbReference type="ARBA" id="ARBA00023136"/>
    </source>
</evidence>
<reference evidence="7" key="1">
    <citation type="submission" date="2021-10" db="EMBL/GenBank/DDBJ databases">
        <title>Loktanella gaetbuli sp. nov., isolated from a tidal flat.</title>
        <authorList>
            <person name="Park S."/>
            <person name="Yoon J.-H."/>
        </authorList>
    </citation>
    <scope>NUCLEOTIDE SEQUENCE</scope>
    <source>
        <strain evidence="7">TSTF-M6</strain>
    </source>
</reference>
<keyword evidence="4 6" id="KW-0472">Membrane</keyword>